<name>A0A7X2Z7L6_9BACL</name>
<dbReference type="EMBL" id="WNZX01000001">
    <property type="protein sequence ID" value="MUG69076.1"/>
    <property type="molecule type" value="Genomic_DNA"/>
</dbReference>
<reference evidence="2 3" key="1">
    <citation type="submission" date="2019-11" db="EMBL/GenBank/DDBJ databases">
        <title>Draft genome sequences of five Paenibacillus species of dairy origin.</title>
        <authorList>
            <person name="Olajide A.M."/>
            <person name="Chen S."/>
            <person name="Lapointe G."/>
        </authorList>
    </citation>
    <scope>NUCLEOTIDE SEQUENCE [LARGE SCALE GENOMIC DNA]</scope>
    <source>
        <strain evidence="2 3">2CS3</strain>
    </source>
</reference>
<comment type="caution">
    <text evidence="2">The sequence shown here is derived from an EMBL/GenBank/DDBJ whole genome shotgun (WGS) entry which is preliminary data.</text>
</comment>
<dbReference type="InterPro" id="IPR046953">
    <property type="entry name" value="Spore_GerAC-like_C"/>
</dbReference>
<proteinExistence type="predicted"/>
<keyword evidence="3" id="KW-1185">Reference proteome</keyword>
<dbReference type="Pfam" id="PF05504">
    <property type="entry name" value="Spore_GerAC"/>
    <property type="match status" value="1"/>
</dbReference>
<feature type="domain" description="Spore germination GerAC-like C-terminal" evidence="1">
    <location>
        <begin position="214"/>
        <end position="370"/>
    </location>
</feature>
<dbReference type="AlphaFoldDB" id="A0A7X2Z7L6"/>
<protein>
    <recommendedName>
        <fullName evidence="1">Spore germination GerAC-like C-terminal domain-containing protein</fullName>
    </recommendedName>
</protein>
<sequence>MDGRMSSRPGRLLLPAALLLIWGCAGCGGTEDAAYRLQEAAGTAVTLAGVDEDPAGIRMTTRQAVPGQAGSGLQANAVTNVEARSFVSLAEGAMRWKQKDPPQVVVIGEAWVRRHGIPASWLAEFRRMGIRQGSRPAVAVVGGTAEAFVRRPDAGSLGRMALEPQAVVRSSLYEAKPEYESDLALPFFALDPSGTGTGTDGNEIGRNPLVSVKAMLFKKQQLVAILPPQQSRLLVCLRGGSSLQEPLGAGAAQAALQPQAGNGGLSVSSVSCRTSVAANGDLQRPRLRIALHVNGIDASDAVTAAEASAYERSMYMQAKALIEQLQRLEIDPLNWGEAMRSQYPGFWTADRWRSAFAKASIQLDVNVHIRGGVTQ</sequence>
<dbReference type="Proteomes" id="UP000450917">
    <property type="component" value="Unassembled WGS sequence"/>
</dbReference>
<evidence type="ECO:0000313" key="2">
    <source>
        <dbReference type="EMBL" id="MUG69076.1"/>
    </source>
</evidence>
<gene>
    <name evidence="2" type="ORF">GNP93_00150</name>
</gene>
<dbReference type="RefSeq" id="WP_127607751.1">
    <property type="nucleotide sequence ID" value="NZ_WNZX01000001.1"/>
</dbReference>
<accession>A0A7X2Z7L6</accession>
<dbReference type="InterPro" id="IPR038501">
    <property type="entry name" value="Spore_GerAC_C_sf"/>
</dbReference>
<dbReference type="Gene3D" id="3.30.300.210">
    <property type="entry name" value="Nutrient germinant receptor protein C, domain 3"/>
    <property type="match status" value="1"/>
</dbReference>
<evidence type="ECO:0000313" key="3">
    <source>
        <dbReference type="Proteomes" id="UP000450917"/>
    </source>
</evidence>
<organism evidence="2 3">
    <name type="scientific">Paenibacillus validus</name>
    <dbReference type="NCBI Taxonomy" id="44253"/>
    <lineage>
        <taxon>Bacteria</taxon>
        <taxon>Bacillati</taxon>
        <taxon>Bacillota</taxon>
        <taxon>Bacilli</taxon>
        <taxon>Bacillales</taxon>
        <taxon>Paenibacillaceae</taxon>
        <taxon>Paenibacillus</taxon>
    </lineage>
</organism>
<evidence type="ECO:0000259" key="1">
    <source>
        <dbReference type="Pfam" id="PF05504"/>
    </source>
</evidence>